<dbReference type="Proteomes" id="UP001233999">
    <property type="component" value="Unassembled WGS sequence"/>
</dbReference>
<proteinExistence type="predicted"/>
<protein>
    <submittedName>
        <fullName evidence="2">Uncharacterized protein</fullName>
    </submittedName>
</protein>
<feature type="transmembrane region" description="Helical" evidence="1">
    <location>
        <begin position="91"/>
        <end position="111"/>
    </location>
</feature>
<sequence>VCEKICLHISSVNINIEFTRIFGGLVITLCENVRIYIYSRKFARSLYSLEDLHIFSEVCENITITRILGVCENFRIYTYFGGLRERIFDTIYTGFTLSFGGLLNFVLFRGYTRLREL</sequence>
<keyword evidence="3" id="KW-1185">Reference proteome</keyword>
<organism evidence="2 3">
    <name type="scientific">Diploptera punctata</name>
    <name type="common">Pacific beetle cockroach</name>
    <dbReference type="NCBI Taxonomy" id="6984"/>
    <lineage>
        <taxon>Eukaryota</taxon>
        <taxon>Metazoa</taxon>
        <taxon>Ecdysozoa</taxon>
        <taxon>Arthropoda</taxon>
        <taxon>Hexapoda</taxon>
        <taxon>Insecta</taxon>
        <taxon>Pterygota</taxon>
        <taxon>Neoptera</taxon>
        <taxon>Polyneoptera</taxon>
        <taxon>Dictyoptera</taxon>
        <taxon>Blattodea</taxon>
        <taxon>Blaberoidea</taxon>
        <taxon>Blaberidae</taxon>
        <taxon>Diplopterinae</taxon>
        <taxon>Diploptera</taxon>
    </lineage>
</organism>
<evidence type="ECO:0000256" key="1">
    <source>
        <dbReference type="SAM" id="Phobius"/>
    </source>
</evidence>
<feature type="non-terminal residue" evidence="2">
    <location>
        <position position="1"/>
    </location>
</feature>
<comment type="caution">
    <text evidence="2">The sequence shown here is derived from an EMBL/GenBank/DDBJ whole genome shotgun (WGS) entry which is preliminary data.</text>
</comment>
<gene>
    <name evidence="2" type="ORF">L9F63_016908</name>
</gene>
<feature type="non-terminal residue" evidence="2">
    <location>
        <position position="117"/>
    </location>
</feature>
<name>A0AAD8EHN9_DIPPU</name>
<accession>A0AAD8EHN9</accession>
<keyword evidence="1" id="KW-0812">Transmembrane</keyword>
<evidence type="ECO:0000313" key="2">
    <source>
        <dbReference type="EMBL" id="KAJ9589962.1"/>
    </source>
</evidence>
<dbReference type="AlphaFoldDB" id="A0AAD8EHN9"/>
<keyword evidence="1" id="KW-0472">Membrane</keyword>
<dbReference type="EMBL" id="JASPKZ010004580">
    <property type="protein sequence ID" value="KAJ9589962.1"/>
    <property type="molecule type" value="Genomic_DNA"/>
</dbReference>
<keyword evidence="1" id="KW-1133">Transmembrane helix</keyword>
<evidence type="ECO:0000313" key="3">
    <source>
        <dbReference type="Proteomes" id="UP001233999"/>
    </source>
</evidence>
<reference evidence="2" key="2">
    <citation type="submission" date="2023-05" db="EMBL/GenBank/DDBJ databases">
        <authorList>
            <person name="Fouks B."/>
        </authorList>
    </citation>
    <scope>NUCLEOTIDE SEQUENCE</scope>
    <source>
        <strain evidence="2">Stay&amp;Tobe</strain>
        <tissue evidence="2">Testes</tissue>
    </source>
</reference>
<reference evidence="2" key="1">
    <citation type="journal article" date="2023" name="IScience">
        <title>Live-bearing cockroach genome reveals convergent evolutionary mechanisms linked to viviparity in insects and beyond.</title>
        <authorList>
            <person name="Fouks B."/>
            <person name="Harrison M.C."/>
            <person name="Mikhailova A.A."/>
            <person name="Marchal E."/>
            <person name="English S."/>
            <person name="Carruthers M."/>
            <person name="Jennings E.C."/>
            <person name="Chiamaka E.L."/>
            <person name="Frigard R.A."/>
            <person name="Pippel M."/>
            <person name="Attardo G.M."/>
            <person name="Benoit J.B."/>
            <person name="Bornberg-Bauer E."/>
            <person name="Tobe S.S."/>
        </authorList>
    </citation>
    <scope>NUCLEOTIDE SEQUENCE</scope>
    <source>
        <strain evidence="2">Stay&amp;Tobe</strain>
    </source>
</reference>